<dbReference type="PROSITE" id="PS50157">
    <property type="entry name" value="ZINC_FINGER_C2H2_2"/>
    <property type="match status" value="4"/>
</dbReference>
<gene>
    <name evidence="7" type="primary">Contig10552.g11268</name>
    <name evidence="7" type="ORF">STYLEM_11323</name>
</gene>
<evidence type="ECO:0000256" key="1">
    <source>
        <dbReference type="ARBA" id="ARBA00022723"/>
    </source>
</evidence>
<feature type="domain" description="C2H2-type" evidence="6">
    <location>
        <begin position="126"/>
        <end position="157"/>
    </location>
</feature>
<dbReference type="FunFam" id="3.30.160.60:FF:000100">
    <property type="entry name" value="Zinc finger 45-like"/>
    <property type="match status" value="1"/>
</dbReference>
<keyword evidence="1" id="KW-0479">Metal-binding</keyword>
<keyword evidence="8" id="KW-1185">Reference proteome</keyword>
<dbReference type="GO" id="GO:0000981">
    <property type="term" value="F:DNA-binding transcription factor activity, RNA polymerase II-specific"/>
    <property type="evidence" value="ECO:0007669"/>
    <property type="project" value="TreeGrafter"/>
</dbReference>
<dbReference type="InterPro" id="IPR036236">
    <property type="entry name" value="Znf_C2H2_sf"/>
</dbReference>
<dbReference type="AlphaFoldDB" id="A0A078AN19"/>
<dbReference type="InterPro" id="IPR050329">
    <property type="entry name" value="GLI_C2H2-zinc-finger"/>
</dbReference>
<dbReference type="GO" id="GO:0045944">
    <property type="term" value="P:positive regulation of transcription by RNA polymerase II"/>
    <property type="evidence" value="ECO:0007669"/>
    <property type="project" value="TreeGrafter"/>
</dbReference>
<dbReference type="OrthoDB" id="298895at2759"/>
<organism evidence="7 8">
    <name type="scientific">Stylonychia lemnae</name>
    <name type="common">Ciliate</name>
    <dbReference type="NCBI Taxonomy" id="5949"/>
    <lineage>
        <taxon>Eukaryota</taxon>
        <taxon>Sar</taxon>
        <taxon>Alveolata</taxon>
        <taxon>Ciliophora</taxon>
        <taxon>Intramacronucleata</taxon>
        <taxon>Spirotrichea</taxon>
        <taxon>Stichotrichia</taxon>
        <taxon>Sporadotrichida</taxon>
        <taxon>Oxytrichidae</taxon>
        <taxon>Stylonychinae</taxon>
        <taxon>Stylonychia</taxon>
    </lineage>
</organism>
<sequence length="273" mass="32507">MLQNTETIKSQKDDFWKQVTFSSDNYDKQIKKKGFTVLQCTFENCHKTFNSQSSLSRHRNVHLGIQPYACPYSNCFSKFSQRTSLRHHIRTHTGERPYVCQHCGWAFATNGNRIDHERRHLKIKPYSCEQCGKCFYRPHQLKSHQSKCSDLQVDFEPNDNEEMSETLNFDFRVYNNYPNDFSCIYQQQRIQEDFYENSNIKKPVQNEQQKIGQVVVHPTTHTHDTQIQQELNQLKSSFLEQKKQQNFLFQEQYKSTDLITQNPNFSNNLNMHL</sequence>
<dbReference type="InParanoid" id="A0A078AN19"/>
<name>A0A078AN19_STYLE</name>
<evidence type="ECO:0000313" key="8">
    <source>
        <dbReference type="Proteomes" id="UP000039865"/>
    </source>
</evidence>
<dbReference type="Proteomes" id="UP000039865">
    <property type="component" value="Unassembled WGS sequence"/>
</dbReference>
<evidence type="ECO:0000256" key="2">
    <source>
        <dbReference type="ARBA" id="ARBA00022737"/>
    </source>
</evidence>
<feature type="domain" description="C2H2-type" evidence="6">
    <location>
        <begin position="68"/>
        <end position="97"/>
    </location>
</feature>
<dbReference type="Gene3D" id="3.30.160.60">
    <property type="entry name" value="Classic Zinc Finger"/>
    <property type="match status" value="4"/>
</dbReference>
<keyword evidence="2" id="KW-0677">Repeat</keyword>
<dbReference type="SMART" id="SM00355">
    <property type="entry name" value="ZnF_C2H2"/>
    <property type="match status" value="4"/>
</dbReference>
<evidence type="ECO:0000256" key="4">
    <source>
        <dbReference type="ARBA" id="ARBA00022833"/>
    </source>
</evidence>
<dbReference type="GO" id="GO:0008270">
    <property type="term" value="F:zinc ion binding"/>
    <property type="evidence" value="ECO:0007669"/>
    <property type="project" value="UniProtKB-KW"/>
</dbReference>
<evidence type="ECO:0000256" key="3">
    <source>
        <dbReference type="ARBA" id="ARBA00022771"/>
    </source>
</evidence>
<evidence type="ECO:0000259" key="6">
    <source>
        <dbReference type="PROSITE" id="PS50157"/>
    </source>
</evidence>
<dbReference type="FunFam" id="3.30.160.60:FF:000688">
    <property type="entry name" value="zinc finger protein 197 isoform X1"/>
    <property type="match status" value="1"/>
</dbReference>
<dbReference type="InterPro" id="IPR013087">
    <property type="entry name" value="Znf_C2H2_type"/>
</dbReference>
<dbReference type="EMBL" id="CCKQ01010776">
    <property type="protein sequence ID" value="CDW82293.1"/>
    <property type="molecule type" value="Genomic_DNA"/>
</dbReference>
<evidence type="ECO:0000313" key="7">
    <source>
        <dbReference type="EMBL" id="CDW82293.1"/>
    </source>
</evidence>
<proteinExistence type="predicted"/>
<dbReference type="GO" id="GO:0000978">
    <property type="term" value="F:RNA polymerase II cis-regulatory region sequence-specific DNA binding"/>
    <property type="evidence" value="ECO:0007669"/>
    <property type="project" value="TreeGrafter"/>
</dbReference>
<dbReference type="GO" id="GO:0000122">
    <property type="term" value="P:negative regulation of transcription by RNA polymerase II"/>
    <property type="evidence" value="ECO:0007669"/>
    <property type="project" value="TreeGrafter"/>
</dbReference>
<keyword evidence="4" id="KW-0862">Zinc</keyword>
<dbReference type="SUPFAM" id="SSF57667">
    <property type="entry name" value="beta-beta-alpha zinc fingers"/>
    <property type="match status" value="2"/>
</dbReference>
<protein>
    <submittedName>
        <fullName evidence="7">C2h2 transcription factor</fullName>
    </submittedName>
</protein>
<keyword evidence="3 5" id="KW-0863">Zinc-finger</keyword>
<reference evidence="7 8" key="1">
    <citation type="submission" date="2014-06" db="EMBL/GenBank/DDBJ databases">
        <authorList>
            <person name="Swart Estienne"/>
        </authorList>
    </citation>
    <scope>NUCLEOTIDE SEQUENCE [LARGE SCALE GENOMIC DNA]</scope>
    <source>
        <strain evidence="7 8">130c</strain>
    </source>
</reference>
<accession>A0A078AN19</accession>
<dbReference type="FunFam" id="3.30.160.60:FF:000072">
    <property type="entry name" value="zinc finger protein 143 isoform X1"/>
    <property type="match status" value="1"/>
</dbReference>
<dbReference type="PANTHER" id="PTHR19818:SF139">
    <property type="entry name" value="PAIR-RULE PROTEIN ODD-PAIRED"/>
    <property type="match status" value="1"/>
</dbReference>
<dbReference type="PROSITE" id="PS00028">
    <property type="entry name" value="ZINC_FINGER_C2H2_1"/>
    <property type="match status" value="3"/>
</dbReference>
<dbReference type="Pfam" id="PF00096">
    <property type="entry name" value="zf-C2H2"/>
    <property type="match status" value="4"/>
</dbReference>
<evidence type="ECO:0000256" key="5">
    <source>
        <dbReference type="PROSITE-ProRule" id="PRU00042"/>
    </source>
</evidence>
<feature type="domain" description="C2H2-type" evidence="6">
    <location>
        <begin position="98"/>
        <end position="125"/>
    </location>
</feature>
<feature type="domain" description="C2H2-type" evidence="6">
    <location>
        <begin position="38"/>
        <end position="67"/>
    </location>
</feature>
<dbReference type="GO" id="GO:0005634">
    <property type="term" value="C:nucleus"/>
    <property type="evidence" value="ECO:0007669"/>
    <property type="project" value="UniProtKB-ARBA"/>
</dbReference>
<dbReference type="PANTHER" id="PTHR19818">
    <property type="entry name" value="ZINC FINGER PROTEIN ZIC AND GLI"/>
    <property type="match status" value="1"/>
</dbReference>